<reference evidence="2 3" key="1">
    <citation type="journal article" date="2019" name="Commun. Biol.">
        <title>The bagworm genome reveals a unique fibroin gene that provides high tensile strength.</title>
        <authorList>
            <person name="Kono N."/>
            <person name="Nakamura H."/>
            <person name="Ohtoshi R."/>
            <person name="Tomita M."/>
            <person name="Numata K."/>
            <person name="Arakawa K."/>
        </authorList>
    </citation>
    <scope>NUCLEOTIDE SEQUENCE [LARGE SCALE GENOMIC DNA]</scope>
</reference>
<feature type="region of interest" description="Disordered" evidence="1">
    <location>
        <begin position="133"/>
        <end position="154"/>
    </location>
</feature>
<name>A0A4C1U8Q7_EUMVA</name>
<accession>A0A4C1U8Q7</accession>
<keyword evidence="3" id="KW-1185">Reference proteome</keyword>
<feature type="compositionally biased region" description="Low complexity" evidence="1">
    <location>
        <begin position="133"/>
        <end position="150"/>
    </location>
</feature>
<gene>
    <name evidence="2" type="ORF">EVAR_13532_1</name>
</gene>
<evidence type="ECO:0000313" key="2">
    <source>
        <dbReference type="EMBL" id="GBP22742.1"/>
    </source>
</evidence>
<proteinExistence type="predicted"/>
<organism evidence="2 3">
    <name type="scientific">Eumeta variegata</name>
    <name type="common">Bagworm moth</name>
    <name type="synonym">Eumeta japonica</name>
    <dbReference type="NCBI Taxonomy" id="151549"/>
    <lineage>
        <taxon>Eukaryota</taxon>
        <taxon>Metazoa</taxon>
        <taxon>Ecdysozoa</taxon>
        <taxon>Arthropoda</taxon>
        <taxon>Hexapoda</taxon>
        <taxon>Insecta</taxon>
        <taxon>Pterygota</taxon>
        <taxon>Neoptera</taxon>
        <taxon>Endopterygota</taxon>
        <taxon>Lepidoptera</taxon>
        <taxon>Glossata</taxon>
        <taxon>Ditrysia</taxon>
        <taxon>Tineoidea</taxon>
        <taxon>Psychidae</taxon>
        <taxon>Oiketicinae</taxon>
        <taxon>Eumeta</taxon>
    </lineage>
</organism>
<evidence type="ECO:0000256" key="1">
    <source>
        <dbReference type="SAM" id="MobiDB-lite"/>
    </source>
</evidence>
<sequence>MRACSEWTANVALTPRVAWINLLSTVLRIRARIELMVGMRHLVTTQLNFSSFAIKTHAKITKNHDSILLRVIDTIASSERPRFGVIGYKLNQSSPDLKICPRSEAVTSGHFVSRIFHTPFLAGAAGDEKELSVGTPTSSSNVTTVSGSDSEVVGSPLRSNRRNLTMENLDDAEKLRQSHTCVGTAMLFYDIDSGPCRNGRRYLATVNEYRQRSAALPS</sequence>
<evidence type="ECO:0000313" key="3">
    <source>
        <dbReference type="Proteomes" id="UP000299102"/>
    </source>
</evidence>
<dbReference type="Proteomes" id="UP000299102">
    <property type="component" value="Unassembled WGS sequence"/>
</dbReference>
<protein>
    <submittedName>
        <fullName evidence="2">Uncharacterized protein</fullName>
    </submittedName>
</protein>
<comment type="caution">
    <text evidence="2">The sequence shown here is derived from an EMBL/GenBank/DDBJ whole genome shotgun (WGS) entry which is preliminary data.</text>
</comment>
<dbReference type="EMBL" id="BGZK01000143">
    <property type="protein sequence ID" value="GBP22742.1"/>
    <property type="molecule type" value="Genomic_DNA"/>
</dbReference>
<dbReference type="AlphaFoldDB" id="A0A4C1U8Q7"/>